<evidence type="ECO:0000313" key="1">
    <source>
        <dbReference type="EMBL" id="GGJ55265.1"/>
    </source>
</evidence>
<protein>
    <recommendedName>
        <fullName evidence="3">YopX protein domain-containing protein</fullName>
    </recommendedName>
</protein>
<organism evidence="1 2">
    <name type="scientific">Deinococcus roseus</name>
    <dbReference type="NCBI Taxonomy" id="392414"/>
    <lineage>
        <taxon>Bacteria</taxon>
        <taxon>Thermotogati</taxon>
        <taxon>Deinococcota</taxon>
        <taxon>Deinococci</taxon>
        <taxon>Deinococcales</taxon>
        <taxon>Deinococcaceae</taxon>
        <taxon>Deinococcus</taxon>
    </lineage>
</organism>
<name>A0ABQ2DEF3_9DEIO</name>
<comment type="caution">
    <text evidence="1">The sequence shown here is derived from an EMBL/GenBank/DDBJ whole genome shotgun (WGS) entry which is preliminary data.</text>
</comment>
<evidence type="ECO:0008006" key="3">
    <source>
        <dbReference type="Google" id="ProtNLM"/>
    </source>
</evidence>
<dbReference type="EMBL" id="BMOD01000032">
    <property type="protein sequence ID" value="GGJ55265.1"/>
    <property type="molecule type" value="Genomic_DNA"/>
</dbReference>
<accession>A0ABQ2DEF3</accession>
<keyword evidence="2" id="KW-1185">Reference proteome</keyword>
<evidence type="ECO:0000313" key="2">
    <source>
        <dbReference type="Proteomes" id="UP000632222"/>
    </source>
</evidence>
<dbReference type="Proteomes" id="UP000632222">
    <property type="component" value="Unassembled WGS sequence"/>
</dbReference>
<proteinExistence type="predicted"/>
<reference evidence="2" key="1">
    <citation type="journal article" date="2019" name="Int. J. Syst. Evol. Microbiol.">
        <title>The Global Catalogue of Microorganisms (GCM) 10K type strain sequencing project: providing services to taxonomists for standard genome sequencing and annotation.</title>
        <authorList>
            <consortium name="The Broad Institute Genomics Platform"/>
            <consortium name="The Broad Institute Genome Sequencing Center for Infectious Disease"/>
            <person name="Wu L."/>
            <person name="Ma J."/>
        </authorList>
    </citation>
    <scope>NUCLEOTIDE SEQUENCE [LARGE SCALE GENOMIC DNA]</scope>
    <source>
        <strain evidence="2">JCM 14370</strain>
    </source>
</reference>
<dbReference type="RefSeq" id="WP_189007878.1">
    <property type="nucleotide sequence ID" value="NZ_BMOD01000032.1"/>
</dbReference>
<sequence>MSDKTIALWVGGQMTGIKKGFWLSVKVIEGHLLKEDHLHQVLQVESEWFEDGNEKYHKSRVAQRWDVGDFVVVRIQWLRKETKELVLGEKGIVMLEGDFSRLQEVLGDGEQLNFILASSTYQFKER</sequence>
<gene>
    <name evidence="1" type="ORF">GCM10008938_46770</name>
</gene>